<gene>
    <name evidence="4" type="ORF">FPE01S_01_01740</name>
</gene>
<dbReference type="InterPro" id="IPR029058">
    <property type="entry name" value="AB_hydrolase_fold"/>
</dbReference>
<keyword evidence="5" id="KW-1185">Reference proteome</keyword>
<dbReference type="Gene3D" id="3.40.50.1820">
    <property type="entry name" value="alpha/beta hydrolase"/>
    <property type="match status" value="1"/>
</dbReference>
<proteinExistence type="predicted"/>
<protein>
    <submittedName>
        <fullName evidence="4">Peptidase S9 family protein</fullName>
    </submittedName>
</protein>
<dbReference type="PANTHER" id="PTHR42776">
    <property type="entry name" value="SERINE PEPTIDASE S9 FAMILY MEMBER"/>
    <property type="match status" value="1"/>
</dbReference>
<organism evidence="4 5">
    <name type="scientific">Flavihumibacter petaseus NBRC 106054</name>
    <dbReference type="NCBI Taxonomy" id="1220578"/>
    <lineage>
        <taxon>Bacteria</taxon>
        <taxon>Pseudomonadati</taxon>
        <taxon>Bacteroidota</taxon>
        <taxon>Chitinophagia</taxon>
        <taxon>Chitinophagales</taxon>
        <taxon>Chitinophagaceae</taxon>
        <taxon>Flavihumibacter</taxon>
    </lineage>
</organism>
<keyword evidence="2" id="KW-0645">Protease</keyword>
<reference evidence="4 5" key="1">
    <citation type="submission" date="2015-04" db="EMBL/GenBank/DDBJ databases">
        <title>Whole genome shotgun sequence of Flavihumibacter petaseus NBRC 106054.</title>
        <authorList>
            <person name="Miyazawa S."/>
            <person name="Hosoyama A."/>
            <person name="Hashimoto M."/>
            <person name="Noguchi M."/>
            <person name="Tsuchikane K."/>
            <person name="Ohji S."/>
            <person name="Yamazoe A."/>
            <person name="Ichikawa N."/>
            <person name="Kimura A."/>
            <person name="Fujita N."/>
        </authorList>
    </citation>
    <scope>NUCLEOTIDE SEQUENCE [LARGE SCALE GENOMIC DNA]</scope>
    <source>
        <strain evidence="4 5">NBRC 106054</strain>
    </source>
</reference>
<evidence type="ECO:0000313" key="5">
    <source>
        <dbReference type="Proteomes" id="UP000033121"/>
    </source>
</evidence>
<dbReference type="OrthoDB" id="9812921at2"/>
<dbReference type="SUPFAM" id="SSF82171">
    <property type="entry name" value="DPP6 N-terminal domain-like"/>
    <property type="match status" value="1"/>
</dbReference>
<dbReference type="GO" id="GO:0006508">
    <property type="term" value="P:proteolysis"/>
    <property type="evidence" value="ECO:0007669"/>
    <property type="project" value="InterPro"/>
</dbReference>
<name>A0A0E9MTR2_9BACT</name>
<dbReference type="InterPro" id="IPR011659">
    <property type="entry name" value="WD40"/>
</dbReference>
<dbReference type="InterPro" id="IPR001375">
    <property type="entry name" value="Peptidase_S9_cat"/>
</dbReference>
<feature type="domain" description="Peptidase S9 prolyl oligopeptidase catalytic" evidence="3">
    <location>
        <begin position="443"/>
        <end position="647"/>
    </location>
</feature>
<comment type="caution">
    <text evidence="4">The sequence shown here is derived from an EMBL/GenBank/DDBJ whole genome shotgun (WGS) entry which is preliminary data.</text>
</comment>
<keyword evidence="1" id="KW-0378">Hydrolase</keyword>
<dbReference type="Gene3D" id="2.120.10.30">
    <property type="entry name" value="TolB, C-terminal domain"/>
    <property type="match status" value="2"/>
</dbReference>
<dbReference type="Pfam" id="PF07676">
    <property type="entry name" value="PD40"/>
    <property type="match status" value="3"/>
</dbReference>
<dbReference type="GO" id="GO:0004252">
    <property type="term" value="F:serine-type endopeptidase activity"/>
    <property type="evidence" value="ECO:0007669"/>
    <property type="project" value="TreeGrafter"/>
</dbReference>
<dbReference type="Pfam" id="PF00326">
    <property type="entry name" value="Peptidase_S9"/>
    <property type="match status" value="1"/>
</dbReference>
<dbReference type="AlphaFoldDB" id="A0A0E9MTR2"/>
<dbReference type="STRING" id="1220578.FPE01S_01_01740"/>
<dbReference type="EMBL" id="BBWV01000001">
    <property type="protein sequence ID" value="GAO41162.1"/>
    <property type="molecule type" value="Genomic_DNA"/>
</dbReference>
<dbReference type="PANTHER" id="PTHR42776:SF27">
    <property type="entry name" value="DIPEPTIDYL PEPTIDASE FAMILY MEMBER 6"/>
    <property type="match status" value="1"/>
</dbReference>
<evidence type="ECO:0000313" key="4">
    <source>
        <dbReference type="EMBL" id="GAO41162.1"/>
    </source>
</evidence>
<evidence type="ECO:0000256" key="1">
    <source>
        <dbReference type="ARBA" id="ARBA00022801"/>
    </source>
</evidence>
<dbReference type="SUPFAM" id="SSF53474">
    <property type="entry name" value="alpha/beta-Hydrolases"/>
    <property type="match status" value="1"/>
</dbReference>
<dbReference type="Proteomes" id="UP000033121">
    <property type="component" value="Unassembled WGS sequence"/>
</dbReference>
<keyword evidence="2" id="KW-0720">Serine protease</keyword>
<evidence type="ECO:0000256" key="2">
    <source>
        <dbReference type="ARBA" id="ARBA00022825"/>
    </source>
</evidence>
<evidence type="ECO:0000259" key="3">
    <source>
        <dbReference type="Pfam" id="PF00326"/>
    </source>
</evidence>
<accession>A0A0E9MTR2</accession>
<dbReference type="InterPro" id="IPR011042">
    <property type="entry name" value="6-blade_b-propeller_TolB-like"/>
</dbReference>
<sequence>MLSVFTLDAQTKRALRPSDVYRLQEPSGPKVSPDGKWVLFTLQSVDSAKDKNKSDLWMISWDGKEQVQLTFDGSGASQARWSPDGRFISFVATRGEDKSGQVYLLDRRGGEGKKLTDIKGSIEDLDWSPNSKSLLLSIKDPDFSDSASTKIRKPYVINRYHFKQDTEGYLDSAQTHLYLFGLDNKKLDTLTRGIYNERNATFSPDGNQIAFESNRSDLPDRNENTDIFVMENRPGAPAKQLTTWKGEDSDPLWSPDGKSIAYLQSSSDEPFTMYGQKMAAVVPSAGGEKQLMTDKADRPVRDLHWSVNGKNLVMLMEDDRQVKVISVETAGKKVTILSEGERSFYALEDHPLRNAWITVMSTPDRPAELAVLENGKLQQITHVQDSFLAPLVLPKVRGFRSTSKDGTLVSGILYTPADAVEGKRLPLILFIHGGPVGQDEFDFDFTRLMYAAAGYAVAGVNYRGSSGRGVDYIRSIYADWGNREVMDIIGAADHLIQTGVADENRMGIAGWSYGGISTNYTIATDSRFKAAVSGAGSSLQLSLYGSDQYVTQYEKELGAPWQKPEKWIAVSYPFFKADRIKTPTLFMASESDFNVPVAGAEQMYQALKSLGVPTELVIYPKQYHGITVPSYLKDRYQRHIQWFDKYLR</sequence>